<dbReference type="InterPro" id="IPR052337">
    <property type="entry name" value="SAT4-like"/>
</dbReference>
<evidence type="ECO:0000256" key="5">
    <source>
        <dbReference type="ARBA" id="ARBA00038359"/>
    </source>
</evidence>
<keyword evidence="3 6" id="KW-1133">Transmembrane helix</keyword>
<feature type="transmembrane region" description="Helical" evidence="6">
    <location>
        <begin position="48"/>
        <end position="73"/>
    </location>
</feature>
<evidence type="ECO:0000256" key="2">
    <source>
        <dbReference type="ARBA" id="ARBA00022692"/>
    </source>
</evidence>
<dbReference type="Pfam" id="PF20684">
    <property type="entry name" value="Fung_rhodopsin"/>
    <property type="match status" value="1"/>
</dbReference>
<keyword evidence="2 6" id="KW-0812">Transmembrane</keyword>
<comment type="subcellular location">
    <subcellularLocation>
        <location evidence="1">Membrane</location>
        <topology evidence="1">Multi-pass membrane protein</topology>
    </subcellularLocation>
</comment>
<evidence type="ECO:0000256" key="1">
    <source>
        <dbReference type="ARBA" id="ARBA00004141"/>
    </source>
</evidence>
<evidence type="ECO:0000256" key="3">
    <source>
        <dbReference type="ARBA" id="ARBA00022989"/>
    </source>
</evidence>
<reference evidence="9" key="1">
    <citation type="submission" date="2014-12" db="EMBL/GenBank/DDBJ databases">
        <title>Genome Sequence of Valsa Canker Pathogens Uncovers a Specific Adaption of Colonization on Woody Bark.</title>
        <authorList>
            <person name="Yin Z."/>
            <person name="Liu H."/>
            <person name="Gao X."/>
            <person name="Li Z."/>
            <person name="Song N."/>
            <person name="Ke X."/>
            <person name="Dai Q."/>
            <person name="Wu Y."/>
            <person name="Sun Y."/>
            <person name="Xu J.-R."/>
            <person name="Kang Z.K."/>
            <person name="Wang L."/>
            <person name="Huang L."/>
        </authorList>
    </citation>
    <scope>NUCLEOTIDE SEQUENCE [LARGE SCALE GENOMIC DNA]</scope>
    <source>
        <strain evidence="9">SXYL134</strain>
    </source>
</reference>
<comment type="similarity">
    <text evidence="5">Belongs to the SAT4 family.</text>
</comment>
<sequence length="192" mass="21221">MPLRNKIWITLMISLGGVNLCVMCYRLYAAIHPSADASSDNVTQRIFSFFEMWISVIVACMPIVVPIFVNYILPLATSNHSRLFGTKSSTNDSMKMGKLRAAIDEPAVNTFHISDPASRKKRAKYSMLDDSALAINTFDRDEAGADSGEVHLTSPRATVHVQTDCAPAQDESPRRGAGIYVQQGFHAQWNNV</sequence>
<dbReference type="Proteomes" id="UP000078576">
    <property type="component" value="Unassembled WGS sequence"/>
</dbReference>
<keyword evidence="9" id="KW-1185">Reference proteome</keyword>
<name>A0A194UWN5_CYTMA</name>
<dbReference type="GO" id="GO:0016020">
    <property type="term" value="C:membrane"/>
    <property type="evidence" value="ECO:0007669"/>
    <property type="project" value="UniProtKB-SubCell"/>
</dbReference>
<keyword evidence="4 6" id="KW-0472">Membrane</keyword>
<accession>A0A194UWN5</accession>
<dbReference type="PANTHER" id="PTHR33048:SF47">
    <property type="entry name" value="INTEGRAL MEMBRANE PROTEIN-RELATED"/>
    <property type="match status" value="1"/>
</dbReference>
<evidence type="ECO:0000256" key="6">
    <source>
        <dbReference type="SAM" id="Phobius"/>
    </source>
</evidence>
<evidence type="ECO:0000313" key="9">
    <source>
        <dbReference type="Proteomes" id="UP000078576"/>
    </source>
</evidence>
<dbReference type="InterPro" id="IPR049326">
    <property type="entry name" value="Rhodopsin_dom_fungi"/>
</dbReference>
<dbReference type="AlphaFoldDB" id="A0A194UWN5"/>
<evidence type="ECO:0000259" key="7">
    <source>
        <dbReference type="Pfam" id="PF20684"/>
    </source>
</evidence>
<evidence type="ECO:0000313" key="8">
    <source>
        <dbReference type="EMBL" id="KUI56034.1"/>
    </source>
</evidence>
<protein>
    <recommendedName>
        <fullName evidence="7">Rhodopsin domain-containing protein</fullName>
    </recommendedName>
</protein>
<organism evidence="8 9">
    <name type="scientific">Cytospora mali</name>
    <name type="common">Apple Valsa canker fungus</name>
    <name type="synonym">Valsa mali</name>
    <dbReference type="NCBI Taxonomy" id="578113"/>
    <lineage>
        <taxon>Eukaryota</taxon>
        <taxon>Fungi</taxon>
        <taxon>Dikarya</taxon>
        <taxon>Ascomycota</taxon>
        <taxon>Pezizomycotina</taxon>
        <taxon>Sordariomycetes</taxon>
        <taxon>Sordariomycetidae</taxon>
        <taxon>Diaporthales</taxon>
        <taxon>Cytosporaceae</taxon>
        <taxon>Cytospora</taxon>
    </lineage>
</organism>
<proteinExistence type="inferred from homology"/>
<evidence type="ECO:0000256" key="4">
    <source>
        <dbReference type="ARBA" id="ARBA00023136"/>
    </source>
</evidence>
<dbReference type="EMBL" id="KN714685">
    <property type="protein sequence ID" value="KUI56034.1"/>
    <property type="molecule type" value="Genomic_DNA"/>
</dbReference>
<dbReference type="PANTHER" id="PTHR33048">
    <property type="entry name" value="PTH11-LIKE INTEGRAL MEMBRANE PROTEIN (AFU_ORTHOLOGUE AFUA_5G11245)"/>
    <property type="match status" value="1"/>
</dbReference>
<feature type="transmembrane region" description="Helical" evidence="6">
    <location>
        <begin position="7"/>
        <end position="28"/>
    </location>
</feature>
<gene>
    <name evidence="8" type="ORF">VP1G_03431</name>
</gene>
<feature type="domain" description="Rhodopsin" evidence="7">
    <location>
        <begin position="1"/>
        <end position="68"/>
    </location>
</feature>